<evidence type="ECO:0000313" key="8">
    <source>
        <dbReference type="EMBL" id="SAK57124.1"/>
    </source>
</evidence>
<feature type="domain" description="Glucose-methanol-choline oxidoreductase N-terminal" evidence="7">
    <location>
        <begin position="262"/>
        <end position="276"/>
    </location>
</feature>
<keyword evidence="9" id="KW-1185">Reference proteome</keyword>
<gene>
    <name evidence="8" type="ORF">AWB76_02403</name>
</gene>
<dbReference type="EMBL" id="FCOI02000006">
    <property type="protein sequence ID" value="SAK57124.1"/>
    <property type="molecule type" value="Genomic_DNA"/>
</dbReference>
<evidence type="ECO:0000256" key="4">
    <source>
        <dbReference type="ARBA" id="ARBA00022827"/>
    </source>
</evidence>
<dbReference type="AlphaFoldDB" id="A0A158AH25"/>
<dbReference type="SUPFAM" id="SSF51905">
    <property type="entry name" value="FAD/NAD(P)-binding domain"/>
    <property type="match status" value="1"/>
</dbReference>
<dbReference type="Gene3D" id="3.30.410.40">
    <property type="match status" value="2"/>
</dbReference>
<dbReference type="STRING" id="1777137.AWB76_02403"/>
<feature type="binding site" evidence="5">
    <location>
        <position position="87"/>
    </location>
    <ligand>
        <name>FAD</name>
        <dbReference type="ChEBI" id="CHEBI:57692"/>
    </ligand>
</feature>
<sequence>MRGQVQTDYLIVGGGTAGAALAARLSERSDRRVMLLEAGPDTPPDSIPSDIDDTFPSSSLNPQYFWPALEATMAAGQSPRPWPQARVVGGGSSIMGMFALRALPSDYARWSAAGAHGFEDDVVAASYARAVDDIDGGAENGSRDGPRGASPISRLPRTQWPRFMHRIESAAGTLGFPLLDDVNSTSADGYFAMPATSDGNTRSSGARCYLTREVRARPNLLILADTCVTTLRSSGHRVTGVEAIRSGEKITIDAHEVILSAGAIQSPAILMRSGIGPAHALRRLGIEVIADREGVGGNLQNHAYQFFAATLPRMERLATDVRRFAIAGLRASSRVPDCPNGDLMLFLLGRASPRRYGVDIAMFGSALYAPFSRGAVTLASADPNVHPKIEFRMFDDPRDAPRMVMAARLAERLLRDPIVMAGYRDAYLLPAGLAVSQFNRAGLMGAVLAAGAKAVLNGPASLRRGLFAHALPGVVPLSGQNGNAALTDEQLLGSIAPMGHPAGTCAMGGERDRFAVVDDAYRVHGVDGLRVVDASVMPVIPSANTHLPTLMLAEHAAACIGGVSLRSR</sequence>
<dbReference type="Pfam" id="PF00732">
    <property type="entry name" value="GMC_oxred_N"/>
    <property type="match status" value="1"/>
</dbReference>
<evidence type="ECO:0000256" key="3">
    <source>
        <dbReference type="ARBA" id="ARBA00022630"/>
    </source>
</evidence>
<evidence type="ECO:0000313" key="9">
    <source>
        <dbReference type="Proteomes" id="UP000054624"/>
    </source>
</evidence>
<evidence type="ECO:0000259" key="7">
    <source>
        <dbReference type="PROSITE" id="PS00624"/>
    </source>
</evidence>
<evidence type="ECO:0000256" key="6">
    <source>
        <dbReference type="SAM" id="MobiDB-lite"/>
    </source>
</evidence>
<dbReference type="InterPro" id="IPR012132">
    <property type="entry name" value="GMC_OxRdtase"/>
</dbReference>
<reference evidence="9" key="1">
    <citation type="submission" date="2016-01" db="EMBL/GenBank/DDBJ databases">
        <authorList>
            <person name="Peeters Charlotte."/>
        </authorList>
    </citation>
    <scope>NUCLEOTIDE SEQUENCE [LARGE SCALE GENOMIC DNA]</scope>
</reference>
<dbReference type="PANTHER" id="PTHR11552">
    <property type="entry name" value="GLUCOSE-METHANOL-CHOLINE GMC OXIDOREDUCTASE"/>
    <property type="match status" value="1"/>
</dbReference>
<comment type="cofactor">
    <cofactor evidence="1 5">
        <name>FAD</name>
        <dbReference type="ChEBI" id="CHEBI:57692"/>
    </cofactor>
</comment>
<dbReference type="InterPro" id="IPR036188">
    <property type="entry name" value="FAD/NAD-bd_sf"/>
</dbReference>
<evidence type="ECO:0000256" key="2">
    <source>
        <dbReference type="ARBA" id="ARBA00010790"/>
    </source>
</evidence>
<dbReference type="PANTHER" id="PTHR11552:SF147">
    <property type="entry name" value="CHOLINE DEHYDROGENASE, MITOCHONDRIAL"/>
    <property type="match status" value="1"/>
</dbReference>
<dbReference type="SUPFAM" id="SSF54373">
    <property type="entry name" value="FAD-linked reductases, C-terminal domain"/>
    <property type="match status" value="1"/>
</dbReference>
<dbReference type="Proteomes" id="UP000054624">
    <property type="component" value="Unassembled WGS sequence"/>
</dbReference>
<feature type="binding site" evidence="5">
    <location>
        <position position="228"/>
    </location>
    <ligand>
        <name>FAD</name>
        <dbReference type="ChEBI" id="CHEBI:57692"/>
    </ligand>
</feature>
<accession>A0A158AH25</accession>
<dbReference type="PROSITE" id="PS00624">
    <property type="entry name" value="GMC_OXRED_2"/>
    <property type="match status" value="1"/>
</dbReference>
<dbReference type="Gene3D" id="3.50.50.60">
    <property type="entry name" value="FAD/NAD(P)-binding domain"/>
    <property type="match status" value="2"/>
</dbReference>
<dbReference type="GO" id="GO:0050660">
    <property type="term" value="F:flavin adenine dinucleotide binding"/>
    <property type="evidence" value="ECO:0007669"/>
    <property type="project" value="InterPro"/>
</dbReference>
<dbReference type="InterPro" id="IPR000172">
    <property type="entry name" value="GMC_OxRdtase_N"/>
</dbReference>
<protein>
    <submittedName>
        <fullName evidence="8">Sorbose dehydrogenase</fullName>
    </submittedName>
</protein>
<dbReference type="GO" id="GO:0016614">
    <property type="term" value="F:oxidoreductase activity, acting on CH-OH group of donors"/>
    <property type="evidence" value="ECO:0007669"/>
    <property type="project" value="InterPro"/>
</dbReference>
<dbReference type="PIRSF" id="PIRSF000137">
    <property type="entry name" value="Alcohol_oxidase"/>
    <property type="match status" value="1"/>
</dbReference>
<proteinExistence type="inferred from homology"/>
<keyword evidence="4 5" id="KW-0274">FAD</keyword>
<name>A0A158AH25_9BURK</name>
<comment type="similarity">
    <text evidence="2">Belongs to the GMC oxidoreductase family.</text>
</comment>
<evidence type="ECO:0000256" key="1">
    <source>
        <dbReference type="ARBA" id="ARBA00001974"/>
    </source>
</evidence>
<evidence type="ECO:0000256" key="5">
    <source>
        <dbReference type="PIRSR" id="PIRSR000137-2"/>
    </source>
</evidence>
<dbReference type="Pfam" id="PF05199">
    <property type="entry name" value="GMC_oxred_C"/>
    <property type="match status" value="1"/>
</dbReference>
<feature type="region of interest" description="Disordered" evidence="6">
    <location>
        <begin position="134"/>
        <end position="155"/>
    </location>
</feature>
<dbReference type="InterPro" id="IPR007867">
    <property type="entry name" value="GMC_OxRtase_C"/>
</dbReference>
<organism evidence="8 9">
    <name type="scientific">Caballeronia temeraria</name>
    <dbReference type="NCBI Taxonomy" id="1777137"/>
    <lineage>
        <taxon>Bacteria</taxon>
        <taxon>Pseudomonadati</taxon>
        <taxon>Pseudomonadota</taxon>
        <taxon>Betaproteobacteria</taxon>
        <taxon>Burkholderiales</taxon>
        <taxon>Burkholderiaceae</taxon>
        <taxon>Caballeronia</taxon>
    </lineage>
</organism>
<keyword evidence="3" id="KW-0285">Flavoprotein</keyword>